<dbReference type="EMBL" id="KB030418">
    <property type="protein sequence ID" value="ELK16916.1"/>
    <property type="molecule type" value="Genomic_DNA"/>
</dbReference>
<keyword evidence="2" id="KW-1185">Reference proteome</keyword>
<dbReference type="InParanoid" id="L5L0Z2"/>
<protein>
    <submittedName>
        <fullName evidence="1">Uncharacterized protein</fullName>
    </submittedName>
</protein>
<dbReference type="AlphaFoldDB" id="L5L0Z2"/>
<sequence length="207" mass="21954">MGFTPVMLRTRCSIGPPSQPEGYTAWAAARPPVLRIQKSQGPGVHKLIPAFPEGRQELGTDPLPGSEVGQRACIVLCARPACHLRHPPVGCGGDTYHTRARSSHTTKSLRRREVHKPGISNPCKAAVSLGLLPNSCAVGLLSAGGAMDTQGAPLQAAQQHIGCSIAPKSTYSKGCCQGVSGGLLWGRPMTREAHSQNTWLIQKLIAW</sequence>
<evidence type="ECO:0000313" key="2">
    <source>
        <dbReference type="Proteomes" id="UP000010552"/>
    </source>
</evidence>
<gene>
    <name evidence="1" type="ORF">PAL_GLEAN10015785</name>
</gene>
<dbReference type="Proteomes" id="UP000010552">
    <property type="component" value="Unassembled WGS sequence"/>
</dbReference>
<evidence type="ECO:0000313" key="1">
    <source>
        <dbReference type="EMBL" id="ELK16916.1"/>
    </source>
</evidence>
<accession>L5L0Z2</accession>
<proteinExistence type="predicted"/>
<organism evidence="1 2">
    <name type="scientific">Pteropus alecto</name>
    <name type="common">Black flying fox</name>
    <dbReference type="NCBI Taxonomy" id="9402"/>
    <lineage>
        <taxon>Eukaryota</taxon>
        <taxon>Metazoa</taxon>
        <taxon>Chordata</taxon>
        <taxon>Craniata</taxon>
        <taxon>Vertebrata</taxon>
        <taxon>Euteleostomi</taxon>
        <taxon>Mammalia</taxon>
        <taxon>Eutheria</taxon>
        <taxon>Laurasiatheria</taxon>
        <taxon>Chiroptera</taxon>
        <taxon>Yinpterochiroptera</taxon>
        <taxon>Pteropodoidea</taxon>
        <taxon>Pteropodidae</taxon>
        <taxon>Pteropodinae</taxon>
        <taxon>Pteropus</taxon>
    </lineage>
</organism>
<name>L5L0Z2_PTEAL</name>
<reference evidence="2" key="1">
    <citation type="journal article" date="2013" name="Science">
        <title>Comparative analysis of bat genomes provides insight into the evolution of flight and immunity.</title>
        <authorList>
            <person name="Zhang G."/>
            <person name="Cowled C."/>
            <person name="Shi Z."/>
            <person name="Huang Z."/>
            <person name="Bishop-Lilly K.A."/>
            <person name="Fang X."/>
            <person name="Wynne J.W."/>
            <person name="Xiong Z."/>
            <person name="Baker M.L."/>
            <person name="Zhao W."/>
            <person name="Tachedjian M."/>
            <person name="Zhu Y."/>
            <person name="Zhou P."/>
            <person name="Jiang X."/>
            <person name="Ng J."/>
            <person name="Yang L."/>
            <person name="Wu L."/>
            <person name="Xiao J."/>
            <person name="Feng Y."/>
            <person name="Chen Y."/>
            <person name="Sun X."/>
            <person name="Zhang Y."/>
            <person name="Marsh G.A."/>
            <person name="Crameri G."/>
            <person name="Broder C.C."/>
            <person name="Frey K.G."/>
            <person name="Wang L.F."/>
            <person name="Wang J."/>
        </authorList>
    </citation>
    <scope>NUCLEOTIDE SEQUENCE [LARGE SCALE GENOMIC DNA]</scope>
</reference>